<feature type="region of interest" description="Disordered" evidence="1">
    <location>
        <begin position="370"/>
        <end position="393"/>
    </location>
</feature>
<organism evidence="2 3">
    <name type="scientific">Mytilus edulis</name>
    <name type="common">Blue mussel</name>
    <dbReference type="NCBI Taxonomy" id="6550"/>
    <lineage>
        <taxon>Eukaryota</taxon>
        <taxon>Metazoa</taxon>
        <taxon>Spiralia</taxon>
        <taxon>Lophotrochozoa</taxon>
        <taxon>Mollusca</taxon>
        <taxon>Bivalvia</taxon>
        <taxon>Autobranchia</taxon>
        <taxon>Pteriomorphia</taxon>
        <taxon>Mytilida</taxon>
        <taxon>Mytiloidea</taxon>
        <taxon>Mytilidae</taxon>
        <taxon>Mytilinae</taxon>
        <taxon>Mytilus</taxon>
    </lineage>
</organism>
<reference evidence="2" key="1">
    <citation type="submission" date="2021-03" db="EMBL/GenBank/DDBJ databases">
        <authorList>
            <person name="Bekaert M."/>
        </authorList>
    </citation>
    <scope>NUCLEOTIDE SEQUENCE</scope>
</reference>
<protein>
    <submittedName>
        <fullName evidence="2">Uncharacterized protein</fullName>
    </submittedName>
</protein>
<sequence length="403" mass="45486">MIAFGRYVNPSFTFKYGISESFDLMVFNFTDTDQGRYMCKGIANEEFKQHAVMVNLCNVPDEINYVTYEPKENRSNSRGKILCKDDTKTQNNDKIYQKAIISILKVPLSQQNIDERDENTLTGTLMEYKCMTLNADNCVISDNTFKLNIEWVLRNETTKEIAVNNKQLYVYTCERNDSNTTEELPSNDTLHIYYLNKTVYLRDPENYATGCFECVLVENDVSEKTTTFPDIELKTVNKIKNNADNIARLVESQNCPAEGYSSIDRRHRIEVGQMVSYKASGVSGSSIANESGHILAVSSDGGKGRQTEETNGDDNLTVQHLKNITSGQNNTEASFLNYIEVEFNTDTVSPKFHINGSGNETPYADIDLTMTADPLPESDSSDEEGPDTKSEFMTLYDIYKPSV</sequence>
<name>A0A8S3TZV4_MYTED</name>
<keyword evidence="3" id="KW-1185">Reference proteome</keyword>
<dbReference type="AlphaFoldDB" id="A0A8S3TZV4"/>
<dbReference type="Proteomes" id="UP000683360">
    <property type="component" value="Unassembled WGS sequence"/>
</dbReference>
<evidence type="ECO:0000256" key="1">
    <source>
        <dbReference type="SAM" id="MobiDB-lite"/>
    </source>
</evidence>
<comment type="caution">
    <text evidence="2">The sequence shown here is derived from an EMBL/GenBank/DDBJ whole genome shotgun (WGS) entry which is preliminary data.</text>
</comment>
<evidence type="ECO:0000313" key="3">
    <source>
        <dbReference type="Proteomes" id="UP000683360"/>
    </source>
</evidence>
<evidence type="ECO:0000313" key="2">
    <source>
        <dbReference type="EMBL" id="CAG2239456.1"/>
    </source>
</evidence>
<gene>
    <name evidence="2" type="ORF">MEDL_51805</name>
</gene>
<accession>A0A8S3TZV4</accession>
<dbReference type="EMBL" id="CAJPWZ010002521">
    <property type="protein sequence ID" value="CAG2239456.1"/>
    <property type="molecule type" value="Genomic_DNA"/>
</dbReference>
<proteinExistence type="predicted"/>